<dbReference type="EMBL" id="BSUZ01000001">
    <property type="protein sequence ID" value="GMA88834.1"/>
    <property type="molecule type" value="Genomic_DNA"/>
</dbReference>
<comment type="caution">
    <text evidence="1">The sequence shown here is derived from an EMBL/GenBank/DDBJ whole genome shotgun (WGS) entry which is preliminary data.</text>
</comment>
<evidence type="ECO:0000313" key="1">
    <source>
        <dbReference type="EMBL" id="GMA88834.1"/>
    </source>
</evidence>
<dbReference type="Proteomes" id="UP001157017">
    <property type="component" value="Unassembled WGS sequence"/>
</dbReference>
<organism evidence="1 2">
    <name type="scientific">Angustibacter aerolatus</name>
    <dbReference type="NCBI Taxonomy" id="1162965"/>
    <lineage>
        <taxon>Bacteria</taxon>
        <taxon>Bacillati</taxon>
        <taxon>Actinomycetota</taxon>
        <taxon>Actinomycetes</taxon>
        <taxon>Kineosporiales</taxon>
        <taxon>Kineosporiaceae</taxon>
    </lineage>
</organism>
<gene>
    <name evidence="1" type="ORF">GCM10025868_40840</name>
</gene>
<protein>
    <submittedName>
        <fullName evidence="1">Uncharacterized protein</fullName>
    </submittedName>
</protein>
<name>A0ABQ6JNX1_9ACTN</name>
<sequence>MLRANAHGDWDTTGQSAVGDVITHVESVQAGYPESEAVGSEVFTATAVNGPLRFDSATPVTAASAGRA</sequence>
<evidence type="ECO:0000313" key="2">
    <source>
        <dbReference type="Proteomes" id="UP001157017"/>
    </source>
</evidence>
<accession>A0ABQ6JNX1</accession>
<proteinExistence type="predicted"/>
<reference evidence="2" key="1">
    <citation type="journal article" date="2019" name="Int. J. Syst. Evol. Microbiol.">
        <title>The Global Catalogue of Microorganisms (GCM) 10K type strain sequencing project: providing services to taxonomists for standard genome sequencing and annotation.</title>
        <authorList>
            <consortium name="The Broad Institute Genomics Platform"/>
            <consortium name="The Broad Institute Genome Sequencing Center for Infectious Disease"/>
            <person name="Wu L."/>
            <person name="Ma J."/>
        </authorList>
    </citation>
    <scope>NUCLEOTIDE SEQUENCE [LARGE SCALE GENOMIC DNA]</scope>
    <source>
        <strain evidence="2">NBRC 108730</strain>
    </source>
</reference>
<keyword evidence="2" id="KW-1185">Reference proteome</keyword>